<feature type="compositionally biased region" description="Basic residues" evidence="1">
    <location>
        <begin position="240"/>
        <end position="252"/>
    </location>
</feature>
<dbReference type="Pfam" id="PF21762">
    <property type="entry name" value="DEDDh_C"/>
    <property type="match status" value="1"/>
</dbReference>
<dbReference type="InterPro" id="IPR012337">
    <property type="entry name" value="RNaseH-like_sf"/>
</dbReference>
<dbReference type="PANTHER" id="PTHR28083:SF1">
    <property type="entry name" value="GOOD FOR FULL DBP5 ACTIVITY PROTEIN 2"/>
    <property type="match status" value="1"/>
</dbReference>
<proteinExistence type="predicted"/>
<evidence type="ECO:0000313" key="3">
    <source>
        <dbReference type="EMBL" id="KAJ5235006.1"/>
    </source>
</evidence>
<dbReference type="OrthoDB" id="5953249at2759"/>
<organism evidence="3 4">
    <name type="scientific">Penicillium citrinum</name>
    <dbReference type="NCBI Taxonomy" id="5077"/>
    <lineage>
        <taxon>Eukaryota</taxon>
        <taxon>Fungi</taxon>
        <taxon>Dikarya</taxon>
        <taxon>Ascomycota</taxon>
        <taxon>Pezizomycotina</taxon>
        <taxon>Eurotiomycetes</taxon>
        <taxon>Eurotiomycetidae</taxon>
        <taxon>Eurotiales</taxon>
        <taxon>Aspergillaceae</taxon>
        <taxon>Penicillium</taxon>
    </lineage>
</organism>
<dbReference type="Proteomes" id="UP001147733">
    <property type="component" value="Unassembled WGS sequence"/>
</dbReference>
<reference evidence="3" key="1">
    <citation type="submission" date="2022-11" db="EMBL/GenBank/DDBJ databases">
        <authorList>
            <person name="Petersen C."/>
        </authorList>
    </citation>
    <scope>NUCLEOTIDE SEQUENCE</scope>
    <source>
        <strain evidence="3">IBT 23319</strain>
    </source>
</reference>
<evidence type="ECO:0000313" key="4">
    <source>
        <dbReference type="Proteomes" id="UP001147733"/>
    </source>
</evidence>
<comment type="caution">
    <text evidence="3">The sequence shown here is derived from an EMBL/GenBank/DDBJ whole genome shotgun (WGS) entry which is preliminary data.</text>
</comment>
<accession>A0A9W9P3X6</accession>
<dbReference type="PANTHER" id="PTHR28083">
    <property type="entry name" value="GOOD FOR FULL DBP5 ACTIVITY PROTEIN 2"/>
    <property type="match status" value="1"/>
</dbReference>
<dbReference type="SUPFAM" id="SSF53098">
    <property type="entry name" value="Ribonuclease H-like"/>
    <property type="match status" value="1"/>
</dbReference>
<dbReference type="Gene3D" id="3.30.420.10">
    <property type="entry name" value="Ribonuclease H-like superfamily/Ribonuclease H"/>
    <property type="match status" value="1"/>
</dbReference>
<sequence>MGNSISEKFQRLGLLLQDDSDLQYLDTQISSQMDAQMKVATHCPPEKETHVSTVDHAFGGKPRRPNNEVQDKVSAKFHPYSAVNISSSYCPALAFVRVHHNYFVEEDRQKSLDKFFEPTNVWGRIWTLYYFPLPPGCNKRLLLLVPLQEVINFLQEVNTALSCELRIREDDEGRILQFDEPGCPRPEFLGVSKTLVAKDKLVMDKSYKITGSWGDWSRSYEPDVLQSLERRIGAGLGAERRRKGKGNKKKNRNPLERAREWAERLNRLQQYLGLRPRGAGIATQIPHVDVDKPAPWPYPDGPIFFSVDVEWKERNTTHVTEVGISILDTQDLVGPPGLHGTNWLAMIRSYHLRVSEYRFFVNKKYCSGCPESFNYGTSEFVNWEETGKRIDDFFSPPYDGSRVDRSAGLKERKLIYVGHDTRNDLEQLAIAGSQMFKRIRFNGPEAIFEEIIDTALLFCGLRNQTSPTSLSNMMTGLNIWTRNLHNAGNDAQYAMVALVSMMLEAAGEHDAAVSEENSLVEPVQQA</sequence>
<dbReference type="GO" id="GO:0005634">
    <property type="term" value="C:nucleus"/>
    <property type="evidence" value="ECO:0007669"/>
    <property type="project" value="TreeGrafter"/>
</dbReference>
<dbReference type="EMBL" id="JAPQKT010000003">
    <property type="protein sequence ID" value="KAJ5235006.1"/>
    <property type="molecule type" value="Genomic_DNA"/>
</dbReference>
<name>A0A9W9P3X6_PENCI</name>
<dbReference type="GeneID" id="81382261"/>
<dbReference type="AlphaFoldDB" id="A0A9W9P3X6"/>
<evidence type="ECO:0000256" key="1">
    <source>
        <dbReference type="SAM" id="MobiDB-lite"/>
    </source>
</evidence>
<protein>
    <recommendedName>
        <fullName evidence="2">Gfd2/YDR514C-like C-terminal domain-containing protein</fullName>
    </recommendedName>
</protein>
<dbReference type="RefSeq" id="XP_056502506.1">
    <property type="nucleotide sequence ID" value="XM_056643094.1"/>
</dbReference>
<feature type="region of interest" description="Disordered" evidence="1">
    <location>
        <begin position="236"/>
        <end position="255"/>
    </location>
</feature>
<dbReference type="GO" id="GO:0003676">
    <property type="term" value="F:nucleic acid binding"/>
    <property type="evidence" value="ECO:0007669"/>
    <property type="project" value="InterPro"/>
</dbReference>
<dbReference type="InterPro" id="IPR040151">
    <property type="entry name" value="Gfd2/YDR514C-like"/>
</dbReference>
<gene>
    <name evidence="3" type="ORF">N7469_004174</name>
</gene>
<dbReference type="InterPro" id="IPR048519">
    <property type="entry name" value="Gfd2/YDR514C-like_C"/>
</dbReference>
<keyword evidence="4" id="KW-1185">Reference proteome</keyword>
<feature type="domain" description="Gfd2/YDR514C-like C-terminal" evidence="2">
    <location>
        <begin position="303"/>
        <end position="501"/>
    </location>
</feature>
<dbReference type="InterPro" id="IPR036397">
    <property type="entry name" value="RNaseH_sf"/>
</dbReference>
<reference evidence="3" key="2">
    <citation type="journal article" date="2023" name="IMA Fungus">
        <title>Comparative genomic study of the Penicillium genus elucidates a diverse pangenome and 15 lateral gene transfer events.</title>
        <authorList>
            <person name="Petersen C."/>
            <person name="Sorensen T."/>
            <person name="Nielsen M.R."/>
            <person name="Sondergaard T.E."/>
            <person name="Sorensen J.L."/>
            <person name="Fitzpatrick D.A."/>
            <person name="Frisvad J.C."/>
            <person name="Nielsen K.L."/>
        </authorList>
    </citation>
    <scope>NUCLEOTIDE SEQUENCE</scope>
    <source>
        <strain evidence="3">IBT 23319</strain>
    </source>
</reference>
<evidence type="ECO:0000259" key="2">
    <source>
        <dbReference type="Pfam" id="PF21762"/>
    </source>
</evidence>